<name>A0A7Y9FPE8_9SPHN</name>
<dbReference type="RefSeq" id="WP_179509497.1">
    <property type="nucleotide sequence ID" value="NZ_JACCBY010000004.1"/>
</dbReference>
<dbReference type="AlphaFoldDB" id="A0A7Y9FPE8"/>
<gene>
    <name evidence="2" type="ORF">HD841_002852</name>
</gene>
<dbReference type="Proteomes" id="UP000517753">
    <property type="component" value="Unassembled WGS sequence"/>
</dbReference>
<keyword evidence="3" id="KW-1185">Reference proteome</keyword>
<protein>
    <submittedName>
        <fullName evidence="2">Uncharacterized protein</fullName>
    </submittedName>
</protein>
<keyword evidence="1" id="KW-1133">Transmembrane helix</keyword>
<evidence type="ECO:0000313" key="2">
    <source>
        <dbReference type="EMBL" id="NYD91045.1"/>
    </source>
</evidence>
<keyword evidence="1" id="KW-0812">Transmembrane</keyword>
<organism evidence="2 3">
    <name type="scientific">Sphingomonas melonis</name>
    <dbReference type="NCBI Taxonomy" id="152682"/>
    <lineage>
        <taxon>Bacteria</taxon>
        <taxon>Pseudomonadati</taxon>
        <taxon>Pseudomonadota</taxon>
        <taxon>Alphaproteobacteria</taxon>
        <taxon>Sphingomonadales</taxon>
        <taxon>Sphingomonadaceae</taxon>
        <taxon>Sphingomonas</taxon>
    </lineage>
</organism>
<keyword evidence="1" id="KW-0472">Membrane</keyword>
<dbReference type="EMBL" id="JACCBY010000004">
    <property type="protein sequence ID" value="NYD91045.1"/>
    <property type="molecule type" value="Genomic_DNA"/>
</dbReference>
<reference evidence="2 3" key="1">
    <citation type="submission" date="2020-08" db="EMBL/GenBank/DDBJ databases">
        <title>The Agave Microbiome: Exploring the role of microbial communities in plant adaptations to desert environments.</title>
        <authorList>
            <person name="Partida-Martinez L.P."/>
        </authorList>
    </citation>
    <scope>NUCLEOTIDE SEQUENCE [LARGE SCALE GENOMIC DNA]</scope>
    <source>
        <strain evidence="2 3">AS2.3</strain>
    </source>
</reference>
<evidence type="ECO:0000256" key="1">
    <source>
        <dbReference type="SAM" id="Phobius"/>
    </source>
</evidence>
<proteinExistence type="predicted"/>
<comment type="caution">
    <text evidence="2">The sequence shown here is derived from an EMBL/GenBank/DDBJ whole genome shotgun (WGS) entry which is preliminary data.</text>
</comment>
<evidence type="ECO:0000313" key="3">
    <source>
        <dbReference type="Proteomes" id="UP000517753"/>
    </source>
</evidence>
<accession>A0A7Y9FPE8</accession>
<sequence length="173" mass="18575">MARAHRLDLYLALSITIAVVMAFWWWQSRAPLLPARNATVVVGAAPVAAKIDHAAAALQPTALPTEAWLLGTWSERDNGGDRTAACDLPSAITYLADGRYLSPAASGRYALGGGSLSLWGRVIFDMEAGADRSHVGERSTLPVARLDDDAMRVGGVVLYRCDKATNDHMEQGR</sequence>
<feature type="transmembrane region" description="Helical" evidence="1">
    <location>
        <begin position="7"/>
        <end position="26"/>
    </location>
</feature>